<dbReference type="STRING" id="1380566.A0A179FF65"/>
<dbReference type="OrthoDB" id="3692311at2759"/>
<dbReference type="AlphaFoldDB" id="A0A179FF65"/>
<feature type="transmembrane region" description="Helical" evidence="2">
    <location>
        <begin position="95"/>
        <end position="114"/>
    </location>
</feature>
<comment type="caution">
    <text evidence="3">The sequence shown here is derived from an EMBL/GenBank/DDBJ whole genome shotgun (WGS) entry which is preliminary data.</text>
</comment>
<protein>
    <submittedName>
        <fullName evidence="3">Uncharacterized protein</fullName>
    </submittedName>
</protein>
<feature type="transmembrane region" description="Helical" evidence="2">
    <location>
        <begin position="135"/>
        <end position="153"/>
    </location>
</feature>
<feature type="region of interest" description="Disordered" evidence="1">
    <location>
        <begin position="1"/>
        <end position="40"/>
    </location>
</feature>
<keyword evidence="2" id="KW-0812">Transmembrane</keyword>
<keyword evidence="2" id="KW-1133">Transmembrane helix</keyword>
<organism evidence="3 4">
    <name type="scientific">Pochonia chlamydosporia 170</name>
    <dbReference type="NCBI Taxonomy" id="1380566"/>
    <lineage>
        <taxon>Eukaryota</taxon>
        <taxon>Fungi</taxon>
        <taxon>Dikarya</taxon>
        <taxon>Ascomycota</taxon>
        <taxon>Pezizomycotina</taxon>
        <taxon>Sordariomycetes</taxon>
        <taxon>Hypocreomycetidae</taxon>
        <taxon>Hypocreales</taxon>
        <taxon>Clavicipitaceae</taxon>
        <taxon>Pochonia</taxon>
    </lineage>
</organism>
<evidence type="ECO:0000256" key="2">
    <source>
        <dbReference type="SAM" id="Phobius"/>
    </source>
</evidence>
<feature type="compositionally biased region" description="Basic and acidic residues" evidence="1">
    <location>
        <begin position="26"/>
        <end position="37"/>
    </location>
</feature>
<keyword evidence="4" id="KW-1185">Reference proteome</keyword>
<sequence>MQDGKHPPTVSQELFDRLLNSTEDNQPAKDKHDKQDHLPPQTLETSLLDRGLRLSLDLIIASMALCYAIFGFLVYKSDGTSAAPGSTGLKLLEVSRYAPTIFPVLFAATIGGGMRSIASWRIQSRRGATVGMLRAFNFLGILSVSLWCLSPVGSQASLRVITVTTSTTSSTTSLVALNTSSEYRYSDATGLITANTKIINTVVASLMAAPLLANRNQDLWGNIRIPAIERLENGTKGTSGWIAMPRSDNMTYSSLLGMPVKPLPSLGNTSFILPGSYLSISCPVFGLSSQANYTDYTAPSALSPNNGYDCRWATGAGGTQYQIAISAPCSRGSLSTSGATRNASRKLIWESYSGRNSYSRAECELSTTFVDAHASCTGSSSGSSSGSSCDLSSVRRSTNPPFPRDWTVFDLGRQLAVDGILTTCPTFPLFRERGCLSYRESASLNRNGPKEAARYAFSPAVIYIPKLPVVSYPKYPRSPSQNALLPFLILDRHIWMWYPDNPHPSPPPSLYPSYAIFKDQTFIGRDDFFAITYG</sequence>
<dbReference type="Proteomes" id="UP000078397">
    <property type="component" value="Unassembled WGS sequence"/>
</dbReference>
<reference evidence="3 4" key="1">
    <citation type="journal article" date="2016" name="PLoS Pathog.">
        <title>Biosynthesis of antibiotic leucinostatins in bio-control fungus Purpureocillium lilacinum and their inhibition on phytophthora revealed by genome mining.</title>
        <authorList>
            <person name="Wang G."/>
            <person name="Liu Z."/>
            <person name="Lin R."/>
            <person name="Li E."/>
            <person name="Mao Z."/>
            <person name="Ling J."/>
            <person name="Yang Y."/>
            <person name="Yin W.B."/>
            <person name="Xie B."/>
        </authorList>
    </citation>
    <scope>NUCLEOTIDE SEQUENCE [LARGE SCALE GENOMIC DNA]</scope>
    <source>
        <strain evidence="3">170</strain>
    </source>
</reference>
<gene>
    <name evidence="3" type="ORF">VFPPC_16148</name>
</gene>
<evidence type="ECO:0000313" key="4">
    <source>
        <dbReference type="Proteomes" id="UP000078397"/>
    </source>
</evidence>
<proteinExistence type="predicted"/>
<feature type="compositionally biased region" description="Low complexity" evidence="1">
    <location>
        <begin position="376"/>
        <end position="392"/>
    </location>
</feature>
<keyword evidence="2" id="KW-0472">Membrane</keyword>
<accession>A0A179FF65</accession>
<evidence type="ECO:0000256" key="1">
    <source>
        <dbReference type="SAM" id="MobiDB-lite"/>
    </source>
</evidence>
<evidence type="ECO:0000313" key="3">
    <source>
        <dbReference type="EMBL" id="OAQ64047.1"/>
    </source>
</evidence>
<dbReference type="KEGG" id="pchm:VFPPC_16148"/>
<dbReference type="GeneID" id="28857895"/>
<feature type="region of interest" description="Disordered" evidence="1">
    <location>
        <begin position="376"/>
        <end position="397"/>
    </location>
</feature>
<feature type="transmembrane region" description="Helical" evidence="2">
    <location>
        <begin position="54"/>
        <end position="75"/>
    </location>
</feature>
<dbReference type="RefSeq" id="XP_018141361.1">
    <property type="nucleotide sequence ID" value="XM_018293901.1"/>
</dbReference>
<name>A0A179FF65_METCM</name>
<dbReference type="EMBL" id="LSBJ02000005">
    <property type="protein sequence ID" value="OAQ64047.1"/>
    <property type="molecule type" value="Genomic_DNA"/>
</dbReference>